<dbReference type="InterPro" id="IPR002631">
    <property type="entry name" value="Plasmid_rep_OBD"/>
</dbReference>
<dbReference type="Pfam" id="PF01719">
    <property type="entry name" value="Rep_OBD"/>
    <property type="match status" value="1"/>
</dbReference>
<evidence type="ECO:0000259" key="1">
    <source>
        <dbReference type="Pfam" id="PF01719"/>
    </source>
</evidence>
<protein>
    <recommendedName>
        <fullName evidence="1">Plasmid replication protein origin binding domain-containing protein</fullName>
    </recommendedName>
</protein>
<dbReference type="GO" id="GO:0003916">
    <property type="term" value="F:DNA topoisomerase activity"/>
    <property type="evidence" value="ECO:0007669"/>
    <property type="project" value="InterPro"/>
</dbReference>
<sequence>MANNVKARYWVAVAYPENMIDDWKVTIGDVLGLPGAYCVHDKDMLGKHKGKEDHERKEHVHIMLAFSNTTTYKRAMEVFSSLNAPGKQALNKVQVINSVRNMYDYLIHDTETCKKQGKYKYDKAERIEFNNFDIGAYEQLSVDDKNKMTKELCDFIKEREISNFLDFYDMAMKEYDFSYFEIIKTYSGFFERLCKGNYHKISRMER</sequence>
<keyword evidence="2" id="KW-0614">Plasmid</keyword>
<feature type="domain" description="Plasmid replication protein origin binding" evidence="1">
    <location>
        <begin position="4"/>
        <end position="134"/>
    </location>
</feature>
<reference evidence="2" key="2">
    <citation type="submission" date="2015-07" db="EMBL/GenBank/DDBJ databases">
        <title>Plasmids, circular viruses and viroids from rat gut.</title>
        <authorList>
            <person name="Jorgensen T.J."/>
            <person name="Hansen M.A."/>
            <person name="Xu Z."/>
            <person name="Tabak M.A."/>
            <person name="Sorensen S.J."/>
            <person name="Hansen L.H."/>
        </authorList>
    </citation>
    <scope>NUCLEOTIDE SEQUENCE</scope>
    <source>
        <plasmid evidence="2">pRGRH0100</plasmid>
    </source>
</reference>
<name>A0A0H5PXK1_9ZZZZ</name>
<dbReference type="GO" id="GO:0003677">
    <property type="term" value="F:DNA binding"/>
    <property type="evidence" value="ECO:0007669"/>
    <property type="project" value="InterPro"/>
</dbReference>
<dbReference type="EMBL" id="LN852790">
    <property type="protein sequence ID" value="CRY93905.1"/>
    <property type="molecule type" value="Genomic_DNA"/>
</dbReference>
<evidence type="ECO:0000313" key="2">
    <source>
        <dbReference type="EMBL" id="CRY93905.1"/>
    </source>
</evidence>
<geneLocation type="plasmid" evidence="2">
    <name>pRGRH0100</name>
</geneLocation>
<accession>A0A0H5PXK1</accession>
<dbReference type="GO" id="GO:0006260">
    <property type="term" value="P:DNA replication"/>
    <property type="evidence" value="ECO:0007669"/>
    <property type="project" value="InterPro"/>
</dbReference>
<proteinExistence type="predicted"/>
<dbReference type="AlphaFoldDB" id="A0A0H5PXK1"/>
<dbReference type="Gene3D" id="3.40.1310.30">
    <property type="match status" value="1"/>
</dbReference>
<reference evidence="2" key="1">
    <citation type="submission" date="2015-06" db="EMBL/GenBank/DDBJ databases">
        <authorList>
            <person name="Joergensen T."/>
        </authorList>
    </citation>
    <scope>NUCLEOTIDE SEQUENCE</scope>
    <source>
        <plasmid evidence="2">pRGRH0100</plasmid>
    </source>
</reference>
<organism evidence="2">
    <name type="scientific">uncultured prokaryote</name>
    <dbReference type="NCBI Taxonomy" id="198431"/>
    <lineage>
        <taxon>unclassified sequences</taxon>
        <taxon>environmental samples</taxon>
    </lineage>
</organism>